<name>A0A9N9EII9_9GLOM</name>
<protein>
    <submittedName>
        <fullName evidence="1">9479_t:CDS:1</fullName>
    </submittedName>
</protein>
<reference evidence="1" key="1">
    <citation type="submission" date="2021-06" db="EMBL/GenBank/DDBJ databases">
        <authorList>
            <person name="Kallberg Y."/>
            <person name="Tangrot J."/>
            <person name="Rosling A."/>
        </authorList>
    </citation>
    <scope>NUCLEOTIDE SEQUENCE</scope>
    <source>
        <strain evidence="1">FL130A</strain>
    </source>
</reference>
<gene>
    <name evidence="1" type="ORF">ALEPTO_LOCUS10743</name>
</gene>
<accession>A0A9N9EII9</accession>
<proteinExistence type="predicted"/>
<evidence type="ECO:0000313" key="1">
    <source>
        <dbReference type="EMBL" id="CAG8676328.1"/>
    </source>
</evidence>
<evidence type="ECO:0000313" key="2">
    <source>
        <dbReference type="Proteomes" id="UP000789508"/>
    </source>
</evidence>
<dbReference type="EMBL" id="CAJVPS010013298">
    <property type="protein sequence ID" value="CAG8676328.1"/>
    <property type="molecule type" value="Genomic_DNA"/>
</dbReference>
<dbReference type="Proteomes" id="UP000789508">
    <property type="component" value="Unassembled WGS sequence"/>
</dbReference>
<comment type="caution">
    <text evidence="1">The sequence shown here is derived from an EMBL/GenBank/DDBJ whole genome shotgun (WGS) entry which is preliminary data.</text>
</comment>
<sequence>MFYNSILGSLLQSFAFNHDHTDQQVIFNLSNENTGVRVIIHFADTVDQANYHAHIDDQINSTQITSSLARGRMHVISNLARKSDQVSSMLEHKGSQIVKKILVNAREYECINDIFHFLNIPRKNQIQKRAFITRKYANKWRKFAKKRRVENRGLIVRRQHLMRKYLQRWKNVVDMRTRMLKKRKCGEAFDEYEEGYRKCQRLDRWGLRYPIPQNPVVSIEYCRSRSVLKKRKLTSRQERLMKLIKRNNGKE</sequence>
<dbReference type="AlphaFoldDB" id="A0A9N9EII9"/>
<keyword evidence="2" id="KW-1185">Reference proteome</keyword>
<organism evidence="1 2">
    <name type="scientific">Ambispora leptoticha</name>
    <dbReference type="NCBI Taxonomy" id="144679"/>
    <lineage>
        <taxon>Eukaryota</taxon>
        <taxon>Fungi</taxon>
        <taxon>Fungi incertae sedis</taxon>
        <taxon>Mucoromycota</taxon>
        <taxon>Glomeromycotina</taxon>
        <taxon>Glomeromycetes</taxon>
        <taxon>Archaeosporales</taxon>
        <taxon>Ambisporaceae</taxon>
        <taxon>Ambispora</taxon>
    </lineage>
</organism>